<dbReference type="VEuPathDB" id="FungiDB:AB675_7998"/>
<feature type="compositionally biased region" description="Basic and acidic residues" evidence="4">
    <location>
        <begin position="265"/>
        <end position="280"/>
    </location>
</feature>
<evidence type="ECO:0000256" key="2">
    <source>
        <dbReference type="ARBA" id="ARBA00022771"/>
    </source>
</evidence>
<feature type="compositionally biased region" description="Basic and acidic residues" evidence="4">
    <location>
        <begin position="55"/>
        <end position="67"/>
    </location>
</feature>
<dbReference type="RefSeq" id="XP_018001162.1">
    <property type="nucleotide sequence ID" value="XM_018148408.1"/>
</dbReference>
<feature type="region of interest" description="Disordered" evidence="4">
    <location>
        <begin position="28"/>
        <end position="94"/>
    </location>
</feature>
<feature type="region of interest" description="Disordered" evidence="4">
    <location>
        <begin position="340"/>
        <end position="368"/>
    </location>
</feature>
<evidence type="ECO:0000256" key="3">
    <source>
        <dbReference type="ARBA" id="ARBA00022833"/>
    </source>
</evidence>
<feature type="compositionally biased region" description="Polar residues" evidence="4">
    <location>
        <begin position="82"/>
        <end position="94"/>
    </location>
</feature>
<dbReference type="AlphaFoldDB" id="A0A0N0NNC1"/>
<dbReference type="Proteomes" id="UP000038010">
    <property type="component" value="Unassembled WGS sequence"/>
</dbReference>
<evidence type="ECO:0000256" key="1">
    <source>
        <dbReference type="ARBA" id="ARBA00022723"/>
    </source>
</evidence>
<proteinExistence type="predicted"/>
<keyword evidence="1" id="KW-0479">Metal-binding</keyword>
<organism evidence="6 7">
    <name type="scientific">Cyphellophora attinorum</name>
    <dbReference type="NCBI Taxonomy" id="1664694"/>
    <lineage>
        <taxon>Eukaryota</taxon>
        <taxon>Fungi</taxon>
        <taxon>Dikarya</taxon>
        <taxon>Ascomycota</taxon>
        <taxon>Pezizomycotina</taxon>
        <taxon>Eurotiomycetes</taxon>
        <taxon>Chaetothyriomycetidae</taxon>
        <taxon>Chaetothyriales</taxon>
        <taxon>Cyphellophoraceae</taxon>
        <taxon>Cyphellophora</taxon>
    </lineage>
</organism>
<sequence length="419" mass="45834">MAEHSETLKRYLEEDADDLRIIEEARKRMKVRQEQRTIDSQTSASVYTDGNVNRQHHEPPVKVESHGSFELGRNLDDVPTGDQDSTSEYDASLPSSPAGAIVDINIYNRDGSINFWNIVKLFSQSYEHSEPDVLSCGTCCALPDDPVLTDCLHLYCTECFTELLIRYNHGGVSPAPELSCEAEEGDQIKNYIKLSGKMFEILASSVNLVIEGRLAVPFENPQPADMHTCGNGDCSNASMGPAMEIPASELDDISALWDVIVQAKRGSDAHQDNNEARDEVSYGEALSSGGEAKEPFINDGPIKRPFYASESEDLNSDSDSSDEFGDNVSEISRTELRGLWNNGSRPLVKDGPAPTSPSWTTSRSSFSDQDIMLGTNGASENGGQAVSVQDNEDTQQLRLGEFGTVDRPINLVDGTHSDV</sequence>
<feature type="compositionally biased region" description="Acidic residues" evidence="4">
    <location>
        <begin position="310"/>
        <end position="325"/>
    </location>
</feature>
<comment type="caution">
    <text evidence="6">The sequence shown here is derived from an EMBL/GenBank/DDBJ whole genome shotgun (WGS) entry which is preliminary data.</text>
</comment>
<dbReference type="InterPro" id="IPR013083">
    <property type="entry name" value="Znf_RING/FYVE/PHD"/>
</dbReference>
<evidence type="ECO:0000256" key="4">
    <source>
        <dbReference type="SAM" id="MobiDB-lite"/>
    </source>
</evidence>
<feature type="compositionally biased region" description="Basic and acidic residues" evidence="4">
    <location>
        <begin position="28"/>
        <end position="37"/>
    </location>
</feature>
<feature type="compositionally biased region" description="Polar residues" evidence="4">
    <location>
        <begin position="38"/>
        <end position="53"/>
    </location>
</feature>
<evidence type="ECO:0000313" key="7">
    <source>
        <dbReference type="Proteomes" id="UP000038010"/>
    </source>
</evidence>
<dbReference type="GO" id="GO:0008270">
    <property type="term" value="F:zinc ion binding"/>
    <property type="evidence" value="ECO:0007669"/>
    <property type="project" value="UniProtKB-KW"/>
</dbReference>
<protein>
    <recommendedName>
        <fullName evidence="5">Zinc finger C3HC4 RING-type domain-containing protein</fullName>
    </recommendedName>
</protein>
<dbReference type="EMBL" id="LFJN01000010">
    <property type="protein sequence ID" value="KPI41199.1"/>
    <property type="molecule type" value="Genomic_DNA"/>
</dbReference>
<feature type="domain" description="Zinc finger C3HC4 RING-type" evidence="5">
    <location>
        <begin position="136"/>
        <end position="165"/>
    </location>
</feature>
<dbReference type="InterPro" id="IPR018957">
    <property type="entry name" value="Znf_C3HC4_RING-type"/>
</dbReference>
<reference evidence="6 7" key="1">
    <citation type="submission" date="2015-06" db="EMBL/GenBank/DDBJ databases">
        <title>Draft genome of the ant-associated black yeast Phialophora attae CBS 131958.</title>
        <authorList>
            <person name="Moreno L.F."/>
            <person name="Stielow B.J."/>
            <person name="de Hoog S."/>
            <person name="Vicente V.A."/>
            <person name="Weiss V.A."/>
            <person name="de Vries M."/>
            <person name="Cruz L.M."/>
            <person name="Souza E.M."/>
        </authorList>
    </citation>
    <scope>NUCLEOTIDE SEQUENCE [LARGE SCALE GENOMIC DNA]</scope>
    <source>
        <strain evidence="6 7">CBS 131958</strain>
    </source>
</reference>
<keyword evidence="2" id="KW-0863">Zinc-finger</keyword>
<feature type="region of interest" description="Disordered" evidence="4">
    <location>
        <begin position="265"/>
        <end position="326"/>
    </location>
</feature>
<keyword evidence="3" id="KW-0862">Zinc</keyword>
<name>A0A0N0NNC1_9EURO</name>
<evidence type="ECO:0000313" key="6">
    <source>
        <dbReference type="EMBL" id="KPI41199.1"/>
    </source>
</evidence>
<dbReference type="SUPFAM" id="SSF57850">
    <property type="entry name" value="RING/U-box"/>
    <property type="match status" value="1"/>
</dbReference>
<dbReference type="STRING" id="1664694.A0A0N0NNC1"/>
<accession>A0A0N0NNC1</accession>
<dbReference type="CDD" id="cd16449">
    <property type="entry name" value="RING-HC"/>
    <property type="match status" value="1"/>
</dbReference>
<dbReference type="Pfam" id="PF00097">
    <property type="entry name" value="zf-C3HC4"/>
    <property type="match status" value="1"/>
</dbReference>
<dbReference type="GeneID" id="28740288"/>
<gene>
    <name evidence="6" type="ORF">AB675_7998</name>
</gene>
<dbReference type="Gene3D" id="3.30.40.10">
    <property type="entry name" value="Zinc/RING finger domain, C3HC4 (zinc finger)"/>
    <property type="match status" value="1"/>
</dbReference>
<keyword evidence="7" id="KW-1185">Reference proteome</keyword>
<evidence type="ECO:0000259" key="5">
    <source>
        <dbReference type="Pfam" id="PF00097"/>
    </source>
</evidence>
<feature type="compositionally biased region" description="Low complexity" evidence="4">
    <location>
        <begin position="352"/>
        <end position="367"/>
    </location>
</feature>